<dbReference type="SUPFAM" id="SSF53850">
    <property type="entry name" value="Periplasmic binding protein-like II"/>
    <property type="match status" value="1"/>
</dbReference>
<protein>
    <submittedName>
        <fullName evidence="2">ABC transporter substrate-binding protein</fullName>
    </submittedName>
</protein>
<dbReference type="PROSITE" id="PS51318">
    <property type="entry name" value="TAT"/>
    <property type="match status" value="1"/>
</dbReference>
<proteinExistence type="inferred from homology"/>
<evidence type="ECO:0000313" key="2">
    <source>
        <dbReference type="EMBL" id="APT55913.1"/>
    </source>
</evidence>
<dbReference type="PIRSF" id="PIRSF017082">
    <property type="entry name" value="YflP"/>
    <property type="match status" value="1"/>
</dbReference>
<evidence type="ECO:0000256" key="1">
    <source>
        <dbReference type="ARBA" id="ARBA00006987"/>
    </source>
</evidence>
<dbReference type="RefSeq" id="WP_075796879.1">
    <property type="nucleotide sequence ID" value="NZ_CP015583.1"/>
</dbReference>
<dbReference type="Gene3D" id="3.40.190.10">
    <property type="entry name" value="Periplasmic binding protein-like II"/>
    <property type="match status" value="1"/>
</dbReference>
<organism evidence="2 3">
    <name type="scientific">Roseomonas gilardii</name>
    <dbReference type="NCBI Taxonomy" id="257708"/>
    <lineage>
        <taxon>Bacteria</taxon>
        <taxon>Pseudomonadati</taxon>
        <taxon>Pseudomonadota</taxon>
        <taxon>Alphaproteobacteria</taxon>
        <taxon>Acetobacterales</taxon>
        <taxon>Roseomonadaceae</taxon>
        <taxon>Roseomonas</taxon>
    </lineage>
</organism>
<name>A0A1L7AAZ7_9PROT</name>
<dbReference type="Gene3D" id="3.40.190.150">
    <property type="entry name" value="Bordetella uptake gene, domain 1"/>
    <property type="match status" value="1"/>
</dbReference>
<dbReference type="KEGG" id="rgi:RGI145_01050"/>
<dbReference type="STRING" id="257708.RGI145_01050"/>
<dbReference type="Proteomes" id="UP000185494">
    <property type="component" value="Chromosome 1"/>
</dbReference>
<dbReference type="InterPro" id="IPR005064">
    <property type="entry name" value="BUG"/>
</dbReference>
<gene>
    <name evidence="2" type="ORF">RGI145_01050</name>
</gene>
<dbReference type="PANTHER" id="PTHR42928">
    <property type="entry name" value="TRICARBOXYLATE-BINDING PROTEIN"/>
    <property type="match status" value="1"/>
</dbReference>
<dbReference type="PANTHER" id="PTHR42928:SF5">
    <property type="entry name" value="BLR1237 PROTEIN"/>
    <property type="match status" value="1"/>
</dbReference>
<dbReference type="EMBL" id="CP015583">
    <property type="protein sequence ID" value="APT55913.1"/>
    <property type="molecule type" value="Genomic_DNA"/>
</dbReference>
<evidence type="ECO:0000313" key="3">
    <source>
        <dbReference type="Proteomes" id="UP000185494"/>
    </source>
</evidence>
<sequence>MNDHRIARRSILAASLGLGGGLAMPSLRHALAAYPDRPIKWIVPYAAGGGSDVIARLVSVGLSQRLGQSFVIDNRPGGATNIGAEAAAKAAPDGYTVLTADNGTLVFNPALFRKLPYDVDRDFRPVGLLARFHMVLAVTKEAPARNARDFVERARAAPRGINYGSAGIGSPHHLTMARLARETGIELTHVPYRGVAPALNDLLSGNVEAMVVDYAAGGEYLRSGQIRPLAVFSDTRIAGLPDVPTVQEALDLRGFESYAWQGLVLPKRTPDAEADRLSATLAATLQDPATATRMRDIGLEPLLGGPEAFQSLLASERKIWVPLIRELGVSLD</sequence>
<reference evidence="2 3" key="1">
    <citation type="submission" date="2016-05" db="EMBL/GenBank/DDBJ databases">
        <title>Complete Genome and Methylome Analysis of Psychrotrophic Bacterial Isolates from Antarctic Lake Untersee.</title>
        <authorList>
            <person name="Fomenkov A."/>
            <person name="Akimov V.N."/>
            <person name="Vasilyeva L.V."/>
            <person name="Andersen D."/>
            <person name="Vincze T."/>
            <person name="Roberts R.J."/>
        </authorList>
    </citation>
    <scope>NUCLEOTIDE SEQUENCE [LARGE SCALE GENOMIC DNA]</scope>
    <source>
        <strain evidence="2 3">U14-5</strain>
    </source>
</reference>
<comment type="similarity">
    <text evidence="1">Belongs to the UPF0065 (bug) family.</text>
</comment>
<dbReference type="Pfam" id="PF03401">
    <property type="entry name" value="TctC"/>
    <property type="match status" value="1"/>
</dbReference>
<dbReference type="InterPro" id="IPR006311">
    <property type="entry name" value="TAT_signal"/>
</dbReference>
<dbReference type="InterPro" id="IPR042100">
    <property type="entry name" value="Bug_dom1"/>
</dbReference>
<dbReference type="eggNOG" id="COG3181">
    <property type="taxonomic scope" value="Bacteria"/>
</dbReference>
<accession>A0A1L7AAZ7</accession>
<dbReference type="AlphaFoldDB" id="A0A1L7AAZ7"/>
<dbReference type="CDD" id="cd07012">
    <property type="entry name" value="PBP2_Bug_TTT"/>
    <property type="match status" value="1"/>
</dbReference>